<feature type="compositionally biased region" description="Basic and acidic residues" evidence="1">
    <location>
        <begin position="224"/>
        <end position="233"/>
    </location>
</feature>
<evidence type="ECO:0000256" key="1">
    <source>
        <dbReference type="SAM" id="MobiDB-lite"/>
    </source>
</evidence>
<protein>
    <recommendedName>
        <fullName evidence="4">Basic proline-rich protein-like</fullName>
    </recommendedName>
</protein>
<accession>A0ABN8YE68</accession>
<organism evidence="2 3">
    <name type="scientific">Rangifer tarandus platyrhynchus</name>
    <name type="common">Svalbard reindeer</name>
    <dbReference type="NCBI Taxonomy" id="3082113"/>
    <lineage>
        <taxon>Eukaryota</taxon>
        <taxon>Metazoa</taxon>
        <taxon>Chordata</taxon>
        <taxon>Craniata</taxon>
        <taxon>Vertebrata</taxon>
        <taxon>Euteleostomi</taxon>
        <taxon>Mammalia</taxon>
        <taxon>Eutheria</taxon>
        <taxon>Laurasiatheria</taxon>
        <taxon>Artiodactyla</taxon>
        <taxon>Ruminantia</taxon>
        <taxon>Pecora</taxon>
        <taxon>Cervidae</taxon>
        <taxon>Odocoileinae</taxon>
        <taxon>Rangifer</taxon>
    </lineage>
</organism>
<name>A0ABN8YE68_RANTA</name>
<sequence>MVLTNSPAPALPSHASAAGFGFGKDSVQSQEEPEAAAPGAHPGEPRQSHRAPKRAHPTPAAPGAPWLRQDARTQALPAAQRSAPPPPPPPPPRSGPLPAPCPLSAPTHRRQLRGKFGGTAAATARLLGVRWRRGAEGADPEAGRGGRSRAAGAARREAGRRRPGPRACRSPPPAPAPRAAAAPAPGGGVRGSPSLPPHPPRGPSGAPGAPLLRARLGGEAPRVGSERGKEAQKLGENSLRPAHT</sequence>
<proteinExistence type="predicted"/>
<gene>
    <name evidence="2" type="ORF">MRATA1EN1_LOCUS8832</name>
</gene>
<dbReference type="EMBL" id="OX459955">
    <property type="protein sequence ID" value="CAI9159870.1"/>
    <property type="molecule type" value="Genomic_DNA"/>
</dbReference>
<reference evidence="2" key="1">
    <citation type="submission" date="2023-04" db="EMBL/GenBank/DDBJ databases">
        <authorList>
            <consortium name="ELIXIR-Norway"/>
        </authorList>
    </citation>
    <scope>NUCLEOTIDE SEQUENCE [LARGE SCALE GENOMIC DNA]</scope>
</reference>
<feature type="compositionally biased region" description="Low complexity" evidence="1">
    <location>
        <begin position="1"/>
        <end position="18"/>
    </location>
</feature>
<dbReference type="Proteomes" id="UP001176941">
    <property type="component" value="Chromosome 19"/>
</dbReference>
<feature type="compositionally biased region" description="Low complexity" evidence="1">
    <location>
        <begin position="203"/>
        <end position="214"/>
    </location>
</feature>
<keyword evidence="3" id="KW-1185">Reference proteome</keyword>
<evidence type="ECO:0000313" key="3">
    <source>
        <dbReference type="Proteomes" id="UP001176941"/>
    </source>
</evidence>
<evidence type="ECO:0000313" key="2">
    <source>
        <dbReference type="EMBL" id="CAI9159870.1"/>
    </source>
</evidence>
<feature type="compositionally biased region" description="Pro residues" evidence="1">
    <location>
        <begin position="83"/>
        <end position="103"/>
    </location>
</feature>
<feature type="region of interest" description="Disordered" evidence="1">
    <location>
        <begin position="1"/>
        <end position="244"/>
    </location>
</feature>
<evidence type="ECO:0008006" key="4">
    <source>
        <dbReference type="Google" id="ProtNLM"/>
    </source>
</evidence>
<feature type="compositionally biased region" description="Basic and acidic residues" evidence="1">
    <location>
        <begin position="133"/>
        <end position="144"/>
    </location>
</feature>